<dbReference type="SUPFAM" id="SSF52058">
    <property type="entry name" value="L domain-like"/>
    <property type="match status" value="1"/>
</dbReference>
<dbReference type="GO" id="GO:0016020">
    <property type="term" value="C:membrane"/>
    <property type="evidence" value="ECO:0007669"/>
    <property type="project" value="UniProtKB-SubCell"/>
</dbReference>
<feature type="transmembrane region" description="Helical" evidence="7">
    <location>
        <begin position="272"/>
        <end position="293"/>
    </location>
</feature>
<feature type="compositionally biased region" description="Polar residues" evidence="6">
    <location>
        <begin position="94"/>
        <end position="108"/>
    </location>
</feature>
<comment type="subcellular location">
    <subcellularLocation>
        <location evidence="1">Membrane</location>
        <topology evidence="1">Single-pass membrane protein</topology>
    </subcellularLocation>
</comment>
<evidence type="ECO:0000256" key="1">
    <source>
        <dbReference type="ARBA" id="ARBA00004167"/>
    </source>
</evidence>
<keyword evidence="7" id="KW-1133">Transmembrane helix</keyword>
<dbReference type="Gene3D" id="3.80.10.10">
    <property type="entry name" value="Ribonuclease Inhibitor"/>
    <property type="match status" value="2"/>
</dbReference>
<evidence type="ECO:0000256" key="4">
    <source>
        <dbReference type="ARBA" id="ARBA00022737"/>
    </source>
</evidence>
<keyword evidence="2" id="KW-0433">Leucine-rich repeat</keyword>
<evidence type="ECO:0000256" key="7">
    <source>
        <dbReference type="SAM" id="Phobius"/>
    </source>
</evidence>
<feature type="compositionally biased region" description="Basic and acidic residues" evidence="6">
    <location>
        <begin position="39"/>
        <end position="54"/>
    </location>
</feature>
<sequence>MENELDVDDYIAKAKAKANRTLAGTPVGAIPSTDGVKVLGDRKTKRVPSDHPRSSESSMETQQANVDAQQQVGAISSASGPKALGECKMKRCPTDSQPTSNPRGSVQAEQPDGEDKQRVGAIPSSNGPRVLGDRKIKRCPPDSSPPPINGLVEDGRQHGAAYPRSVPLGDSNHTTGSGRRTRYRDKLAALGNKGSATTIATRDDQSSNTVDFLEGRGGTANGLENSGDHGLVAARPVEDENIPEKLPQAEQWDEEEHLAQVEEARKEGNLKVFGYLGLGLLALLVVVLLVLFLPKHNNEDALTFSPSASPSAAPSTQKDYTMNLLPEFSSKNIPVIGTPQHRAFQWLMNDTAVGLYSDTRLVQRYALAVIFYATGGNDWYNLVNEGWLSHDLHECSWSFTKDTELIINDSNGHEEIFLPEGPCANTGIIGLEDDLYYETLWLPEANLEGNSIPLELFLLTSLHTLNLDGNPFLSATIPTEIGMLTNLENLALSFFEHLTGDLPSEIGFCAGLTSLRIEQTALSGSLPTSIGMLQNLTLFIAVESSLSGSIPSEVGLLSSLQVFNAARNIMNGTIPRAIPSEVGLLSSLWLFHIYGNNLSSSIPTEIGAMHGMESLHLYDNHLTGSMPSEVGMMSYLFEFKVNHNELTAKIPSEIGQLFDLSMLHLQDNMLTGTLPAEMYNLAHLEELQLHRNQLAGPLAAEIGLWSFMYLLSLDGNRFSSKIPTQIGLLGNMELLLLSGNALTGPLPSEIGLMTMLSYLDVSDNDLTGEVPQELAVVLSSPRLELVNFSGNALAGELMGELCVADKSLFHFDCHAMLCGCSCVCQNLSAPLANASHHN</sequence>
<evidence type="ECO:0000256" key="3">
    <source>
        <dbReference type="ARBA" id="ARBA00022729"/>
    </source>
</evidence>
<dbReference type="PANTHER" id="PTHR48053:SF126">
    <property type="entry name" value="MDIS1-INTERACTING RECEPTOR LIKE KINASE 2-LIKE ISOFORM X1"/>
    <property type="match status" value="1"/>
</dbReference>
<name>A0A9N8E6Y3_9STRA</name>
<accession>A0A9N8E6Y3</accession>
<dbReference type="OrthoDB" id="676979at2759"/>
<comment type="caution">
    <text evidence="8">The sequence shown here is derived from an EMBL/GenBank/DDBJ whole genome shotgun (WGS) entry which is preliminary data.</text>
</comment>
<dbReference type="AlphaFoldDB" id="A0A9N8E6Y3"/>
<evidence type="ECO:0000256" key="6">
    <source>
        <dbReference type="SAM" id="MobiDB-lite"/>
    </source>
</evidence>
<evidence type="ECO:0000313" key="8">
    <source>
        <dbReference type="EMBL" id="CAB9512914.1"/>
    </source>
</evidence>
<dbReference type="Proteomes" id="UP001153069">
    <property type="component" value="Unassembled WGS sequence"/>
</dbReference>
<keyword evidence="3" id="KW-0732">Signal</keyword>
<reference evidence="8" key="1">
    <citation type="submission" date="2020-06" db="EMBL/GenBank/DDBJ databases">
        <authorList>
            <consortium name="Plant Systems Biology data submission"/>
        </authorList>
    </citation>
    <scope>NUCLEOTIDE SEQUENCE</scope>
    <source>
        <strain evidence="8">D6</strain>
    </source>
</reference>
<proteinExistence type="predicted"/>
<gene>
    <name evidence="8" type="ORF">SEMRO_561_G166860.1</name>
</gene>
<dbReference type="InterPro" id="IPR032675">
    <property type="entry name" value="LRR_dom_sf"/>
</dbReference>
<keyword evidence="5 7" id="KW-0472">Membrane</keyword>
<dbReference type="FunFam" id="3.80.10.10:FF:000095">
    <property type="entry name" value="LRR receptor-like serine/threonine-protein kinase GSO1"/>
    <property type="match status" value="1"/>
</dbReference>
<dbReference type="EMBL" id="CAICTM010000560">
    <property type="protein sequence ID" value="CAB9512914.1"/>
    <property type="molecule type" value="Genomic_DNA"/>
</dbReference>
<organism evidence="8 9">
    <name type="scientific">Seminavis robusta</name>
    <dbReference type="NCBI Taxonomy" id="568900"/>
    <lineage>
        <taxon>Eukaryota</taxon>
        <taxon>Sar</taxon>
        <taxon>Stramenopiles</taxon>
        <taxon>Ochrophyta</taxon>
        <taxon>Bacillariophyta</taxon>
        <taxon>Bacillariophyceae</taxon>
        <taxon>Bacillariophycidae</taxon>
        <taxon>Naviculales</taxon>
        <taxon>Naviculaceae</taxon>
        <taxon>Seminavis</taxon>
    </lineage>
</organism>
<dbReference type="PANTHER" id="PTHR48053">
    <property type="entry name" value="LEUCINE RICH REPEAT FAMILY PROTEIN, EXPRESSED"/>
    <property type="match status" value="1"/>
</dbReference>
<keyword evidence="9" id="KW-1185">Reference proteome</keyword>
<keyword evidence="4" id="KW-0677">Repeat</keyword>
<evidence type="ECO:0000256" key="2">
    <source>
        <dbReference type="ARBA" id="ARBA00022614"/>
    </source>
</evidence>
<evidence type="ECO:0000313" key="9">
    <source>
        <dbReference type="Proteomes" id="UP001153069"/>
    </source>
</evidence>
<feature type="region of interest" description="Disordered" evidence="6">
    <location>
        <begin position="19"/>
        <end position="180"/>
    </location>
</feature>
<feature type="compositionally biased region" description="Polar residues" evidence="6">
    <location>
        <begin position="55"/>
        <end position="79"/>
    </location>
</feature>
<dbReference type="InterPro" id="IPR051716">
    <property type="entry name" value="Plant_RL_S/T_kinase"/>
</dbReference>
<evidence type="ECO:0000256" key="5">
    <source>
        <dbReference type="ARBA" id="ARBA00023136"/>
    </source>
</evidence>
<keyword evidence="7" id="KW-0812">Transmembrane</keyword>
<protein>
    <submittedName>
        <fullName evidence="8">Leucine rich repeat</fullName>
    </submittedName>
</protein>